<dbReference type="InterPro" id="IPR008969">
    <property type="entry name" value="CarboxyPept-like_regulatory"/>
</dbReference>
<evidence type="ECO:0000256" key="2">
    <source>
        <dbReference type="ARBA" id="ARBA00022448"/>
    </source>
</evidence>
<dbReference type="GO" id="GO:0009279">
    <property type="term" value="C:cell outer membrane"/>
    <property type="evidence" value="ECO:0007669"/>
    <property type="project" value="UniProtKB-SubCell"/>
</dbReference>
<evidence type="ECO:0000256" key="1">
    <source>
        <dbReference type="ARBA" id="ARBA00004571"/>
    </source>
</evidence>
<sequence>MKNKLNYYQKIFLIMFMSLLFINIVHAQNILTDGNIKGSVFDQKGEPIIGATIMNNTTKVGTVTDLDGLFTIAAQPGSTLVVSYVGFKPKTIQIGTEKEYKIIIEENASLLDEVVVIGYATQKKKLVTGATLQVDGNRIKELHTPNPLTALQSMSPGMQITKTSGEPGSSYKVYIRGMGTIGNADPLYIVDGVPGNISNINPADIKSIDVLKDAASAAIYGARAANGVVLITTHRGEGEDKVRVAYDTYIGISNAPDYKWYVDATTQAMLDDEYSKNTYGYGINFSQMVPNWDKVLSGEWKGTNWYKEIKNKNAPTQNHSVTISGGSKKSSYFTSFSYSSQEGTLGKPVQTKQDRYTFRLNADQTIFSAKGRDIVRMGETINFIYANKDGSLSGRSTEGLGALGMIMGGSPFMPIYDDNGDYHGPIAYAPYAPNPIAYLVYNSNNNKKNYQLNTNAFITIEPIKNLVFRSNFGLTMDAEESRAYIPKYNLAPEYTSQETKVSQDISLGFSRLTFENTLNYKFSLDENKHNFDVLAGTSAEKGGLGSSISGFNTNSIFEGFKYAYLINTPKVSETSTRLGGSPWSRSALLSYFGRVNYDFKETYMLSLIARSDGSSNFAPGKRWGFFPSVSAGWVISNESFMESFKNHLNMFKLRASWGQNGNQAISPFQYLAKMRVGGQNSGDYSSVEYSYYYPGVDKNSYTIASYPINLPNTNITWETSEQLNVGFDALLLKNRLSFNFDWYRKTTKDWLVAAPVLGSYGANAPDINGGDIRNTGVELAVVWRDQISDFSYDINVNWAYNKNRVTRIANQEGIIHGSARTVGTWSPEFYRAQVGYPIGYFWGLKTDGVFQNQDEIDAYRNSKGELVMPNAVPGDIKYVNQNDDGEINEQDRVFIGDPNPDGIFSFSFGGAWRGFDFRASFSGVYGNQIYGGQHDPMDRWHGEGTSNKWPRLGQSSYTNIVSDLYLQDGDYIRLNDLTIGYDFATLLKKQNIFSQVRLYITGQNLITWTKYKGLDPEIGAGPTGWMSGIDYGFYPNSRTFLFGLNLKF</sequence>
<dbReference type="EMBL" id="SPPK01000001">
    <property type="protein sequence ID" value="TFU91259.1"/>
    <property type="molecule type" value="Genomic_DNA"/>
</dbReference>
<feature type="signal peptide" evidence="8">
    <location>
        <begin position="1"/>
        <end position="27"/>
    </location>
</feature>
<dbReference type="NCBIfam" id="TIGR04057">
    <property type="entry name" value="SusC_RagA_signa"/>
    <property type="match status" value="1"/>
</dbReference>
<dbReference type="AlphaFoldDB" id="A0A4Y9ITY4"/>
<name>A0A4Y9ITY4_9BACT</name>
<comment type="caution">
    <text evidence="10">The sequence shown here is derived from an EMBL/GenBank/DDBJ whole genome shotgun (WGS) entry which is preliminary data.</text>
</comment>
<dbReference type="Proteomes" id="UP000298285">
    <property type="component" value="Unassembled WGS sequence"/>
</dbReference>
<dbReference type="InterPro" id="IPR023997">
    <property type="entry name" value="TonB-dep_OMP_SusC/RagA_CS"/>
</dbReference>
<evidence type="ECO:0000256" key="6">
    <source>
        <dbReference type="ARBA" id="ARBA00023237"/>
    </source>
</evidence>
<organism evidence="10 11">
    <name type="scientific">Dysgonomonas mossii</name>
    <dbReference type="NCBI Taxonomy" id="163665"/>
    <lineage>
        <taxon>Bacteria</taxon>
        <taxon>Pseudomonadati</taxon>
        <taxon>Bacteroidota</taxon>
        <taxon>Bacteroidia</taxon>
        <taxon>Bacteroidales</taxon>
        <taxon>Dysgonomonadaceae</taxon>
        <taxon>Dysgonomonas</taxon>
    </lineage>
</organism>
<evidence type="ECO:0000256" key="4">
    <source>
        <dbReference type="ARBA" id="ARBA00022692"/>
    </source>
</evidence>
<dbReference type="OrthoDB" id="1109192at2"/>
<dbReference type="Gene3D" id="2.40.170.20">
    <property type="entry name" value="TonB-dependent receptor, beta-barrel domain"/>
    <property type="match status" value="1"/>
</dbReference>
<evidence type="ECO:0000256" key="5">
    <source>
        <dbReference type="ARBA" id="ARBA00023136"/>
    </source>
</evidence>
<keyword evidence="3 7" id="KW-1134">Transmembrane beta strand</keyword>
<keyword evidence="8" id="KW-0732">Signal</keyword>
<keyword evidence="4 7" id="KW-0812">Transmembrane</keyword>
<evidence type="ECO:0000256" key="7">
    <source>
        <dbReference type="PROSITE-ProRule" id="PRU01360"/>
    </source>
</evidence>
<dbReference type="InterPro" id="IPR036942">
    <property type="entry name" value="Beta-barrel_TonB_sf"/>
</dbReference>
<dbReference type="Gene3D" id="2.170.130.10">
    <property type="entry name" value="TonB-dependent receptor, plug domain"/>
    <property type="match status" value="1"/>
</dbReference>
<gene>
    <name evidence="10" type="ORF">E4T88_04550</name>
</gene>
<comment type="subcellular location">
    <subcellularLocation>
        <location evidence="1 7">Cell outer membrane</location>
        <topology evidence="1 7">Multi-pass membrane protein</topology>
    </subcellularLocation>
</comment>
<dbReference type="InterPro" id="IPR012910">
    <property type="entry name" value="Plug_dom"/>
</dbReference>
<comment type="similarity">
    <text evidence="7">Belongs to the TonB-dependent receptor family.</text>
</comment>
<reference evidence="10 11" key="1">
    <citation type="submission" date="2019-03" db="EMBL/GenBank/DDBJ databases">
        <title>Diversity of the mouse oral microbiome.</title>
        <authorList>
            <person name="Joseph S."/>
            <person name="Aduse-Opoku J."/>
            <person name="Curtis M."/>
            <person name="Wade W."/>
            <person name="Hashim A."/>
        </authorList>
    </citation>
    <scope>NUCLEOTIDE SEQUENCE [LARGE SCALE GENOMIC DNA]</scope>
    <source>
        <strain evidence="10 11">P11</strain>
    </source>
</reference>
<dbReference type="Gene3D" id="2.60.40.1120">
    <property type="entry name" value="Carboxypeptidase-like, regulatory domain"/>
    <property type="match status" value="1"/>
</dbReference>
<dbReference type="RefSeq" id="WP_135104274.1">
    <property type="nucleotide sequence ID" value="NZ_JADGKW010000001.1"/>
</dbReference>
<dbReference type="NCBIfam" id="TIGR04056">
    <property type="entry name" value="OMP_RagA_SusC"/>
    <property type="match status" value="1"/>
</dbReference>
<dbReference type="SUPFAM" id="SSF49464">
    <property type="entry name" value="Carboxypeptidase regulatory domain-like"/>
    <property type="match status" value="1"/>
</dbReference>
<keyword evidence="10" id="KW-0675">Receptor</keyword>
<protein>
    <submittedName>
        <fullName evidence="10">TonB-dependent receptor</fullName>
    </submittedName>
</protein>
<dbReference type="InterPro" id="IPR023996">
    <property type="entry name" value="TonB-dep_OMP_SusC/RagA"/>
</dbReference>
<accession>A0A4Y9ITY4</accession>
<evidence type="ECO:0000256" key="8">
    <source>
        <dbReference type="SAM" id="SignalP"/>
    </source>
</evidence>
<dbReference type="InterPro" id="IPR037066">
    <property type="entry name" value="Plug_dom_sf"/>
</dbReference>
<keyword evidence="5 7" id="KW-0472">Membrane</keyword>
<dbReference type="Pfam" id="PF13715">
    <property type="entry name" value="CarbopepD_reg_2"/>
    <property type="match status" value="1"/>
</dbReference>
<evidence type="ECO:0000313" key="10">
    <source>
        <dbReference type="EMBL" id="TFU91259.1"/>
    </source>
</evidence>
<dbReference type="SUPFAM" id="SSF56935">
    <property type="entry name" value="Porins"/>
    <property type="match status" value="1"/>
</dbReference>
<feature type="chain" id="PRO_5021505548" evidence="8">
    <location>
        <begin position="28"/>
        <end position="1048"/>
    </location>
</feature>
<evidence type="ECO:0000313" key="11">
    <source>
        <dbReference type="Proteomes" id="UP000298285"/>
    </source>
</evidence>
<feature type="domain" description="TonB-dependent receptor plug" evidence="9">
    <location>
        <begin position="126"/>
        <end position="228"/>
    </location>
</feature>
<proteinExistence type="inferred from homology"/>
<dbReference type="InterPro" id="IPR039426">
    <property type="entry name" value="TonB-dep_rcpt-like"/>
</dbReference>
<evidence type="ECO:0000256" key="3">
    <source>
        <dbReference type="ARBA" id="ARBA00022452"/>
    </source>
</evidence>
<evidence type="ECO:0000259" key="9">
    <source>
        <dbReference type="Pfam" id="PF07715"/>
    </source>
</evidence>
<keyword evidence="6 7" id="KW-0998">Cell outer membrane</keyword>
<dbReference type="PROSITE" id="PS52016">
    <property type="entry name" value="TONB_DEPENDENT_REC_3"/>
    <property type="match status" value="1"/>
</dbReference>
<keyword evidence="2 7" id="KW-0813">Transport</keyword>
<dbReference type="Pfam" id="PF07715">
    <property type="entry name" value="Plug"/>
    <property type="match status" value="1"/>
</dbReference>